<proteinExistence type="predicted"/>
<dbReference type="Proteomes" id="UP001381693">
    <property type="component" value="Unassembled WGS sequence"/>
</dbReference>
<reference evidence="1 2" key="1">
    <citation type="submission" date="2023-11" db="EMBL/GenBank/DDBJ databases">
        <title>Halocaridina rubra genome assembly.</title>
        <authorList>
            <person name="Smith C."/>
        </authorList>
    </citation>
    <scope>NUCLEOTIDE SEQUENCE [LARGE SCALE GENOMIC DNA]</scope>
    <source>
        <strain evidence="1">EP-1</strain>
        <tissue evidence="1">Whole</tissue>
    </source>
</reference>
<feature type="non-terminal residue" evidence="1">
    <location>
        <position position="1"/>
    </location>
</feature>
<protein>
    <submittedName>
        <fullName evidence="1">Uncharacterized protein</fullName>
    </submittedName>
</protein>
<keyword evidence="2" id="KW-1185">Reference proteome</keyword>
<dbReference type="EMBL" id="JAXCGZ010023167">
    <property type="protein sequence ID" value="KAK7016203.1"/>
    <property type="molecule type" value="Genomic_DNA"/>
</dbReference>
<name>A0AAN8WGU0_HALRR</name>
<dbReference type="AlphaFoldDB" id="A0AAN8WGU0"/>
<gene>
    <name evidence="1" type="ORF">SK128_024111</name>
</gene>
<evidence type="ECO:0000313" key="2">
    <source>
        <dbReference type="Proteomes" id="UP001381693"/>
    </source>
</evidence>
<sequence length="105" mass="11778">ADRKGGKQTDPWDGPYEVAQVCEKGLYCLINDFRKVTLKTKVQPFFERTPEALPMTPSVTSSPPSPSVQRVEVQQEEITYKFSPLTVAMQRAICNNSGGRLVFKN</sequence>
<organism evidence="1 2">
    <name type="scientific">Halocaridina rubra</name>
    <name type="common">Hawaiian red shrimp</name>
    <dbReference type="NCBI Taxonomy" id="373956"/>
    <lineage>
        <taxon>Eukaryota</taxon>
        <taxon>Metazoa</taxon>
        <taxon>Ecdysozoa</taxon>
        <taxon>Arthropoda</taxon>
        <taxon>Crustacea</taxon>
        <taxon>Multicrustacea</taxon>
        <taxon>Malacostraca</taxon>
        <taxon>Eumalacostraca</taxon>
        <taxon>Eucarida</taxon>
        <taxon>Decapoda</taxon>
        <taxon>Pleocyemata</taxon>
        <taxon>Caridea</taxon>
        <taxon>Atyoidea</taxon>
        <taxon>Atyidae</taxon>
        <taxon>Halocaridina</taxon>
    </lineage>
</organism>
<comment type="caution">
    <text evidence="1">The sequence shown here is derived from an EMBL/GenBank/DDBJ whole genome shotgun (WGS) entry which is preliminary data.</text>
</comment>
<accession>A0AAN8WGU0</accession>
<evidence type="ECO:0000313" key="1">
    <source>
        <dbReference type="EMBL" id="KAK7016203.1"/>
    </source>
</evidence>